<dbReference type="CDD" id="cd08422">
    <property type="entry name" value="PBP2_CrgA_like"/>
    <property type="match status" value="1"/>
</dbReference>
<gene>
    <name evidence="6" type="ORF">PAN31108_02000</name>
</gene>
<dbReference type="FunFam" id="3.40.190.290:FF:000001">
    <property type="entry name" value="Transcriptional regulator, LysR family"/>
    <property type="match status" value="1"/>
</dbReference>
<keyword evidence="4" id="KW-0804">Transcription</keyword>
<evidence type="ECO:0000256" key="2">
    <source>
        <dbReference type="ARBA" id="ARBA00023015"/>
    </source>
</evidence>
<reference evidence="6 7" key="1">
    <citation type="submission" date="2019-08" db="EMBL/GenBank/DDBJ databases">
        <authorList>
            <person name="Peeters C."/>
        </authorList>
    </citation>
    <scope>NUCLEOTIDE SEQUENCE [LARGE SCALE GENOMIC DNA]</scope>
    <source>
        <strain evidence="6 7">LMG 31108</strain>
    </source>
</reference>
<proteinExistence type="inferred from homology"/>
<dbReference type="PROSITE" id="PS50931">
    <property type="entry name" value="HTH_LYSR"/>
    <property type="match status" value="1"/>
</dbReference>
<dbReference type="InterPro" id="IPR058163">
    <property type="entry name" value="LysR-type_TF_proteobact-type"/>
</dbReference>
<accession>A0A5E4UEI2</accession>
<dbReference type="InterPro" id="IPR036388">
    <property type="entry name" value="WH-like_DNA-bd_sf"/>
</dbReference>
<dbReference type="RefSeq" id="WP_150668695.1">
    <property type="nucleotide sequence ID" value="NZ_CABPSB010000005.1"/>
</dbReference>
<keyword evidence="7" id="KW-1185">Reference proteome</keyword>
<dbReference type="AlphaFoldDB" id="A0A5E4UEI2"/>
<name>A0A5E4UEI2_9BURK</name>
<organism evidence="6 7">
    <name type="scientific">Pandoraea anhela</name>
    <dbReference type="NCBI Taxonomy" id="2508295"/>
    <lineage>
        <taxon>Bacteria</taxon>
        <taxon>Pseudomonadati</taxon>
        <taxon>Pseudomonadota</taxon>
        <taxon>Betaproteobacteria</taxon>
        <taxon>Burkholderiales</taxon>
        <taxon>Burkholderiaceae</taxon>
        <taxon>Pandoraea</taxon>
    </lineage>
</organism>
<dbReference type="InterPro" id="IPR000847">
    <property type="entry name" value="LysR_HTH_N"/>
</dbReference>
<sequence>MNKLREIECFIAVVESGSFVKAAESLGISKTAVSRYVADLEARLGTRLLQRTTRRLSLTEPGQRYVERCRQILAELDEADAMAGEQDGEPAGPLRINAPHTFGVLHLAPLWPTFLAQFPHVSLDITLSDRLVDIVDEGYDLAIRISRLPDSSLVHRRLAVTRLVLCASPGYLAQHGTPRHPSELTRHETVGYSYFLHRREWHFDGPDGPVSVQTHARLIADNGDTCVAAAMAGSGIILQPAFLVQDALRDGRLVEFLSEYTQGERGIYVVYPSRKYLSAKVRAMIDFLVEAFAMPGWLAPNRPDRNLPASAAKAP</sequence>
<protein>
    <submittedName>
        <fullName evidence="6">LysR family transcriptional regulator</fullName>
    </submittedName>
</protein>
<evidence type="ECO:0000256" key="3">
    <source>
        <dbReference type="ARBA" id="ARBA00023125"/>
    </source>
</evidence>
<dbReference type="EMBL" id="CABPSB010000005">
    <property type="protein sequence ID" value="VVD98445.1"/>
    <property type="molecule type" value="Genomic_DNA"/>
</dbReference>
<evidence type="ECO:0000256" key="1">
    <source>
        <dbReference type="ARBA" id="ARBA00009437"/>
    </source>
</evidence>
<dbReference type="FunFam" id="1.10.10.10:FF:000001">
    <property type="entry name" value="LysR family transcriptional regulator"/>
    <property type="match status" value="1"/>
</dbReference>
<dbReference type="OrthoDB" id="9786526at2"/>
<dbReference type="InterPro" id="IPR036390">
    <property type="entry name" value="WH_DNA-bd_sf"/>
</dbReference>
<keyword evidence="2" id="KW-0805">Transcription regulation</keyword>
<dbReference type="Pfam" id="PF03466">
    <property type="entry name" value="LysR_substrate"/>
    <property type="match status" value="1"/>
</dbReference>
<dbReference type="GO" id="GO:0006351">
    <property type="term" value="P:DNA-templated transcription"/>
    <property type="evidence" value="ECO:0007669"/>
    <property type="project" value="TreeGrafter"/>
</dbReference>
<evidence type="ECO:0000259" key="5">
    <source>
        <dbReference type="PROSITE" id="PS50931"/>
    </source>
</evidence>
<dbReference type="PANTHER" id="PTHR30537">
    <property type="entry name" value="HTH-TYPE TRANSCRIPTIONAL REGULATOR"/>
    <property type="match status" value="1"/>
</dbReference>
<keyword evidence="3" id="KW-0238">DNA-binding</keyword>
<evidence type="ECO:0000313" key="6">
    <source>
        <dbReference type="EMBL" id="VVD98445.1"/>
    </source>
</evidence>
<evidence type="ECO:0000256" key="4">
    <source>
        <dbReference type="ARBA" id="ARBA00023163"/>
    </source>
</evidence>
<dbReference type="Gene3D" id="3.40.190.290">
    <property type="match status" value="1"/>
</dbReference>
<dbReference type="GO" id="GO:0043565">
    <property type="term" value="F:sequence-specific DNA binding"/>
    <property type="evidence" value="ECO:0007669"/>
    <property type="project" value="TreeGrafter"/>
</dbReference>
<dbReference type="PANTHER" id="PTHR30537:SF5">
    <property type="entry name" value="HTH-TYPE TRANSCRIPTIONAL ACTIVATOR TTDR-RELATED"/>
    <property type="match status" value="1"/>
</dbReference>
<dbReference type="PRINTS" id="PR00039">
    <property type="entry name" value="HTHLYSR"/>
</dbReference>
<feature type="domain" description="HTH lysR-type" evidence="5">
    <location>
        <begin position="1"/>
        <end position="59"/>
    </location>
</feature>
<dbReference type="Gene3D" id="1.10.10.10">
    <property type="entry name" value="Winged helix-like DNA-binding domain superfamily/Winged helix DNA-binding domain"/>
    <property type="match status" value="1"/>
</dbReference>
<evidence type="ECO:0000313" key="7">
    <source>
        <dbReference type="Proteomes" id="UP000406256"/>
    </source>
</evidence>
<dbReference type="SUPFAM" id="SSF46785">
    <property type="entry name" value="Winged helix' DNA-binding domain"/>
    <property type="match status" value="1"/>
</dbReference>
<dbReference type="Proteomes" id="UP000406256">
    <property type="component" value="Unassembled WGS sequence"/>
</dbReference>
<dbReference type="SUPFAM" id="SSF53850">
    <property type="entry name" value="Periplasmic binding protein-like II"/>
    <property type="match status" value="1"/>
</dbReference>
<dbReference type="InterPro" id="IPR005119">
    <property type="entry name" value="LysR_subst-bd"/>
</dbReference>
<dbReference type="Pfam" id="PF00126">
    <property type="entry name" value="HTH_1"/>
    <property type="match status" value="1"/>
</dbReference>
<dbReference type="GO" id="GO:0003700">
    <property type="term" value="F:DNA-binding transcription factor activity"/>
    <property type="evidence" value="ECO:0007669"/>
    <property type="project" value="InterPro"/>
</dbReference>
<comment type="similarity">
    <text evidence="1">Belongs to the LysR transcriptional regulatory family.</text>
</comment>